<dbReference type="PANTHER" id="PTHR36453">
    <property type="entry name" value="SECRETED PROTEIN-RELATED"/>
    <property type="match status" value="1"/>
</dbReference>
<dbReference type="Proteomes" id="UP001304650">
    <property type="component" value="Chromosome"/>
</dbReference>
<dbReference type="AlphaFoldDB" id="A0AA96LL30"/>
<dbReference type="Pfam" id="PF13229">
    <property type="entry name" value="Beta_helix"/>
    <property type="match status" value="1"/>
</dbReference>
<gene>
    <name evidence="2" type="ORF">MJB10_17705</name>
</gene>
<dbReference type="Gene3D" id="2.160.20.10">
    <property type="entry name" value="Single-stranded right-handed beta-helix, Pectin lyase-like"/>
    <property type="match status" value="2"/>
</dbReference>
<dbReference type="SUPFAM" id="SSF51126">
    <property type="entry name" value="Pectin lyase-like"/>
    <property type="match status" value="1"/>
</dbReference>
<keyword evidence="3" id="KW-1185">Reference proteome</keyword>
<feature type="domain" description="Right handed beta helix" evidence="1">
    <location>
        <begin position="331"/>
        <end position="486"/>
    </location>
</feature>
<accession>A0AA96LL30</accession>
<evidence type="ECO:0000259" key="1">
    <source>
        <dbReference type="Pfam" id="PF13229"/>
    </source>
</evidence>
<dbReference type="InterPro" id="IPR012334">
    <property type="entry name" value="Pectin_lyas_fold"/>
</dbReference>
<dbReference type="InterPro" id="IPR006626">
    <property type="entry name" value="PbH1"/>
</dbReference>
<dbReference type="SMART" id="SM00710">
    <property type="entry name" value="PbH1"/>
    <property type="match status" value="8"/>
</dbReference>
<dbReference type="InterPro" id="IPR039448">
    <property type="entry name" value="Beta_helix"/>
</dbReference>
<organism evidence="2 3">
    <name type="scientific">Paenibacillus roseopurpureus</name>
    <dbReference type="NCBI Taxonomy" id="2918901"/>
    <lineage>
        <taxon>Bacteria</taxon>
        <taxon>Bacillati</taxon>
        <taxon>Bacillota</taxon>
        <taxon>Bacilli</taxon>
        <taxon>Bacillales</taxon>
        <taxon>Paenibacillaceae</taxon>
        <taxon>Paenibacillus</taxon>
    </lineage>
</organism>
<name>A0AA96LL30_9BACL</name>
<dbReference type="PANTHER" id="PTHR36453:SF1">
    <property type="entry name" value="RIGHT HANDED BETA HELIX DOMAIN-CONTAINING PROTEIN"/>
    <property type="match status" value="1"/>
</dbReference>
<evidence type="ECO:0000313" key="2">
    <source>
        <dbReference type="EMBL" id="WNR42944.1"/>
    </source>
</evidence>
<dbReference type="KEGG" id="proo:MJB10_17705"/>
<dbReference type="InterPro" id="IPR011050">
    <property type="entry name" value="Pectin_lyase_fold/virulence"/>
</dbReference>
<proteinExistence type="predicted"/>
<protein>
    <submittedName>
        <fullName evidence="2">Right-handed parallel beta-helix repeat-containing protein</fullName>
    </submittedName>
</protein>
<dbReference type="RefSeq" id="WP_314796799.1">
    <property type="nucleotide sequence ID" value="NZ_CP130319.1"/>
</dbReference>
<dbReference type="EMBL" id="CP130319">
    <property type="protein sequence ID" value="WNR42944.1"/>
    <property type="molecule type" value="Genomic_DNA"/>
</dbReference>
<reference evidence="2" key="1">
    <citation type="submission" date="2022-02" db="EMBL/GenBank/DDBJ databases">
        <title>Paenibacillus sp. MBLB1832 Whole Genome Shotgun Sequencing.</title>
        <authorList>
            <person name="Hwang C.Y."/>
            <person name="Cho E.-S."/>
            <person name="Seo M.-J."/>
        </authorList>
    </citation>
    <scope>NUCLEOTIDE SEQUENCE</scope>
    <source>
        <strain evidence="2">MBLB1832</strain>
    </source>
</reference>
<evidence type="ECO:0000313" key="3">
    <source>
        <dbReference type="Proteomes" id="UP001304650"/>
    </source>
</evidence>
<sequence length="731" mass="82069">MTTILQNKLTLHVQPNGNDHSAEGPLASLAGARNRIRDLRASGAVTGPIEVILHAGRYEVRETIHFDQQDLAMEDSPVTFRAAGDGEVVLVGGCLLHEPQIGENGMLEYDLSKLGLDHIAFDQLFCNGERMRKARYPKFDADNPYGGGWLYVDGPVTEPHQKGMGAKDRFICKDPRLQGWSQLEEVELFIFPRHNWYNSIVKLKSYDPETGEVVLQKPVIYEIYPGDRFYFQSVKEELSTPGEWYLDEEKQRVMFIPPAHIPLDQLAVSIPLVKNIIEIRSEFDQEEDIYVEKIDWQDRGGYLMKSRQQFSVQEGYLSFKGLTLEGCDGTALFVKRAKGIRLEGCVVRGTGGPGVTVLQGVQCQVLGCDIYETGSHGVYISGGYITTFAITKASSDNVVENNYIHHVGVIHKGVAGVAAIGIGIRVAHNYIHDGPRWGIWSRGNDNQIEYNHIRHVNVETCDTGAINTCDRDWTMNGTKIEYNLIHDVIGYQRVRGVWRSPAFAFGIYLDDYTSGIEVRGNITFRTPGAGMYVHSGKDNVIENNMFLETREESVFVLGWKPDDEYRTHGTTGLSLTNTQYVRNIIGSKQASSSVYKFCIRDYDNLMDKGNVFDHNVVYGTETAATDGAEPFIKILARDEDYSTRADHNSWQAWKSMGHDANSVVADPGFVNAEQDDYRLLEGSPALELGFIPIPVEKIGLYASENRASWPILEAMGVREKPMEREKRVQVE</sequence>